<dbReference type="Pfam" id="PF13910">
    <property type="entry name" value="DUF4209"/>
    <property type="match status" value="1"/>
</dbReference>
<feature type="transmembrane region" description="Helical" evidence="1">
    <location>
        <begin position="684"/>
        <end position="704"/>
    </location>
</feature>
<evidence type="ECO:0000313" key="4">
    <source>
        <dbReference type="Proteomes" id="UP001445076"/>
    </source>
</evidence>
<keyword evidence="1" id="KW-0812">Transmembrane</keyword>
<sequence>MSLEWIKSQRSFLSPEVRNLLQESMRVGTDQAISSDSQIWVTESCGIVWEKLEELLSGIEEEYASKKWYFEAVVKLAPLFTHCYNILMKLTQDDYRRLIQPYLEWTHQGAEVDACMKEISEGSFNSDHLVALLTVTAITERSLGNLVLMKQEQVPFLLRDLLVTTELKELLGNTRVQLLRILLGSVLGINLRNIAWHGFLSPCEANPAFVATLIIILADCGRWLKDCSVTNVPCRPFVSFKEACCPMSVFEKVDIPPRPVMEEVITKSPLVPTIMIPVWMKALDLLAEKRWGLSVTALLPMLECSLRCLFAHTNEVSERVLTAENSTLYTTLDEILEPCINEGICDSVDLVNDDQSAEQSTHNVLEENTRNNTDIYFKHEIPSYTSTEARKLSSNNHILLFIGKKLNEALHDLLNFVQGPRVRDRISHGEVRLKEFPQEIAQHTLCLCILVLSLGNWRSKLQGICICNKNKHCSQCNADYVHFLDPGMGIMCCDLKQIYIKSVAGNHKIKDCINGLFDFISITETSENLNDLLAVLSDGIEKYKSIYHPTAILHNKLVSSASQLKDWLTWKKVDADELGYDNWEGWNNLELPEIVSISSLGNTHEIKGLNNIKDFSSQICNVNYEVLYRPKPELEIVSILQRIASNVHSALDNICKNLSIKYSQYIDKKLRSRQRETYRRQLNAIPVIILNIYFTLQIIYMVFFSVNKVSELSKPCFNNLIKMFKLMLKVQENIVSQTDLNANHWDEAASNSLRNIETLRQYFSS</sequence>
<evidence type="ECO:0000259" key="2">
    <source>
        <dbReference type="Pfam" id="PF13910"/>
    </source>
</evidence>
<dbReference type="AlphaFoldDB" id="A0AAW0YF64"/>
<keyword evidence="1" id="KW-1133">Transmembrane helix</keyword>
<evidence type="ECO:0000256" key="1">
    <source>
        <dbReference type="SAM" id="Phobius"/>
    </source>
</evidence>
<name>A0AAW0YF64_CHEQU</name>
<proteinExistence type="predicted"/>
<evidence type="ECO:0000313" key="3">
    <source>
        <dbReference type="EMBL" id="KAK8754537.1"/>
    </source>
</evidence>
<keyword evidence="4" id="KW-1185">Reference proteome</keyword>
<reference evidence="3" key="2">
    <citation type="submission" date="2024-01" db="EMBL/GenBank/DDBJ databases">
        <authorList>
            <person name="He J."/>
            <person name="Wang M."/>
            <person name="Zheng J."/>
            <person name="Liu Z."/>
        </authorList>
    </citation>
    <scope>NUCLEOTIDE SEQUENCE</scope>
    <source>
        <strain evidence="3">ZL_2023a</strain>
        <tissue evidence="3">Muscle</tissue>
    </source>
</reference>
<dbReference type="InterPro" id="IPR039635">
    <property type="entry name" value="ERMARD"/>
</dbReference>
<dbReference type="InterPro" id="IPR025209">
    <property type="entry name" value="DUF4209"/>
</dbReference>
<protein>
    <recommendedName>
        <fullName evidence="2">DUF4209 domain-containing protein</fullName>
    </recommendedName>
</protein>
<dbReference type="Proteomes" id="UP001445076">
    <property type="component" value="Unassembled WGS sequence"/>
</dbReference>
<dbReference type="PANTHER" id="PTHR31701">
    <property type="entry name" value="ENDOPLASMIC RETICULUM MEMBRANE-ASSOCIATED RNA DEGRADATION PROTEIN"/>
    <property type="match status" value="1"/>
</dbReference>
<feature type="domain" description="DUF4209" evidence="2">
    <location>
        <begin position="142"/>
        <end position="218"/>
    </location>
</feature>
<gene>
    <name evidence="3" type="ORF">OTU49_016654</name>
</gene>
<organism evidence="3 4">
    <name type="scientific">Cherax quadricarinatus</name>
    <name type="common">Australian red claw crayfish</name>
    <dbReference type="NCBI Taxonomy" id="27406"/>
    <lineage>
        <taxon>Eukaryota</taxon>
        <taxon>Metazoa</taxon>
        <taxon>Ecdysozoa</taxon>
        <taxon>Arthropoda</taxon>
        <taxon>Crustacea</taxon>
        <taxon>Multicrustacea</taxon>
        <taxon>Malacostraca</taxon>
        <taxon>Eumalacostraca</taxon>
        <taxon>Eucarida</taxon>
        <taxon>Decapoda</taxon>
        <taxon>Pleocyemata</taxon>
        <taxon>Astacidea</taxon>
        <taxon>Parastacoidea</taxon>
        <taxon>Parastacidae</taxon>
        <taxon>Cherax</taxon>
    </lineage>
</organism>
<accession>A0AAW0YF64</accession>
<dbReference type="EMBL" id="JARKIK010000001">
    <property type="protein sequence ID" value="KAK8754537.1"/>
    <property type="molecule type" value="Genomic_DNA"/>
</dbReference>
<dbReference type="EMBL" id="JARKIK010000001">
    <property type="protein sequence ID" value="KAK8754538.1"/>
    <property type="molecule type" value="Genomic_DNA"/>
</dbReference>
<dbReference type="PANTHER" id="PTHR31701:SF2">
    <property type="entry name" value="ENDOPLASMIC RETICULUM MEMBRANE-ASSOCIATED RNA DEGRADATION PROTEIN"/>
    <property type="match status" value="1"/>
</dbReference>
<keyword evidence="1" id="KW-0472">Membrane</keyword>
<reference evidence="3 4" key="1">
    <citation type="journal article" date="2024" name="BMC Genomics">
        <title>Genome assembly of redclaw crayfish (Cherax quadricarinatus) provides insights into its immune adaptation and hypoxia tolerance.</title>
        <authorList>
            <person name="Liu Z."/>
            <person name="Zheng J."/>
            <person name="Li H."/>
            <person name="Fang K."/>
            <person name="Wang S."/>
            <person name="He J."/>
            <person name="Zhou D."/>
            <person name="Weng S."/>
            <person name="Chi M."/>
            <person name="Gu Z."/>
            <person name="He J."/>
            <person name="Li F."/>
            <person name="Wang M."/>
        </authorList>
    </citation>
    <scope>NUCLEOTIDE SEQUENCE [LARGE SCALE GENOMIC DNA]</scope>
    <source>
        <strain evidence="3">ZL_2023a</strain>
    </source>
</reference>
<comment type="caution">
    <text evidence="3">The sequence shown here is derived from an EMBL/GenBank/DDBJ whole genome shotgun (WGS) entry which is preliminary data.</text>
</comment>